<name>A0ABN8XLE8_9BACT</name>
<dbReference type="Proteomes" id="UP001161497">
    <property type="component" value="Chromosome"/>
</dbReference>
<dbReference type="InterPro" id="IPR050712">
    <property type="entry name" value="NAD(P)H-dep_reductase"/>
</dbReference>
<dbReference type="PANTHER" id="PTHR30543">
    <property type="entry name" value="CHROMATE REDUCTASE"/>
    <property type="match status" value="1"/>
</dbReference>
<sequence length="206" mass="23597">MLSSLAYGLNIFFNNNAYALERFMIGIVVGTNRVGSKSRLVAAQLARIYSKLEQKVTIIDLGLMPKEAWSGTAFKKTPQSFLPIIRQTRDCQGLVFVFPEYNGSIPGPLKQYIDLLPRQEALEKKPVCLVGVTRGNFGTMRASMHLESILFYRRALIFPFSLYLPKIDELFDNKSFIEEANIQRKMMEQSKNFLEFIKRNHNACPF</sequence>
<proteinExistence type="predicted"/>
<organism evidence="2 3">
    <name type="scientific">Candidatus Methylacidiphilum fumarolicum</name>
    <dbReference type="NCBI Taxonomy" id="591154"/>
    <lineage>
        <taxon>Bacteria</taxon>
        <taxon>Pseudomonadati</taxon>
        <taxon>Verrucomicrobiota</taxon>
        <taxon>Methylacidiphilae</taxon>
        <taxon>Methylacidiphilales</taxon>
        <taxon>Methylacidiphilaceae</taxon>
        <taxon>Methylacidiphilum (ex Ratnadevi et al. 2023)</taxon>
    </lineage>
</organism>
<feature type="domain" description="NADPH-dependent FMN reductase-like" evidence="1">
    <location>
        <begin position="25"/>
        <end position="159"/>
    </location>
</feature>
<dbReference type="InterPro" id="IPR029039">
    <property type="entry name" value="Flavoprotein-like_sf"/>
</dbReference>
<accession>A0ABN8XLE8</accession>
<reference evidence="2" key="1">
    <citation type="submission" date="2023-03" db="EMBL/GenBank/DDBJ databases">
        <authorList>
            <person name="Cremers G."/>
            <person name="Picone N."/>
        </authorList>
    </citation>
    <scope>NUCLEOTIDE SEQUENCE</scope>
    <source>
        <strain evidence="2">Sample_alias</strain>
    </source>
</reference>
<keyword evidence="3" id="KW-1185">Reference proteome</keyword>
<dbReference type="InterPro" id="IPR005025">
    <property type="entry name" value="FMN_Rdtase-like_dom"/>
</dbReference>
<dbReference type="SUPFAM" id="SSF52218">
    <property type="entry name" value="Flavoproteins"/>
    <property type="match status" value="1"/>
</dbReference>
<dbReference type="EMBL" id="OX458932">
    <property type="protein sequence ID" value="CAI9086367.1"/>
    <property type="molecule type" value="Genomic_DNA"/>
</dbReference>
<gene>
    <name evidence="2" type="ORF">MFUM_2048</name>
</gene>
<evidence type="ECO:0000313" key="3">
    <source>
        <dbReference type="Proteomes" id="UP001161497"/>
    </source>
</evidence>
<dbReference type="Pfam" id="PF03358">
    <property type="entry name" value="FMN_red"/>
    <property type="match status" value="1"/>
</dbReference>
<evidence type="ECO:0000313" key="2">
    <source>
        <dbReference type="EMBL" id="CAI9086367.1"/>
    </source>
</evidence>
<evidence type="ECO:0000259" key="1">
    <source>
        <dbReference type="Pfam" id="PF03358"/>
    </source>
</evidence>
<dbReference type="Gene3D" id="3.40.50.360">
    <property type="match status" value="1"/>
</dbReference>
<protein>
    <submittedName>
        <fullName evidence="2">Predicted flavoprotein</fullName>
    </submittedName>
</protein>
<dbReference type="PANTHER" id="PTHR30543:SF21">
    <property type="entry name" value="NAD(P)H-DEPENDENT FMN REDUCTASE LOT6"/>
    <property type="match status" value="1"/>
</dbReference>